<dbReference type="RefSeq" id="WP_285761723.1">
    <property type="nucleotide sequence ID" value="NZ_BSQG01000012.1"/>
</dbReference>
<proteinExistence type="predicted"/>
<reference evidence="1" key="1">
    <citation type="submission" date="2023-02" db="EMBL/GenBank/DDBJ databases">
        <title>Nocardiopsis ansamitocini NBRC 112285.</title>
        <authorList>
            <person name="Ichikawa N."/>
            <person name="Sato H."/>
            <person name="Tonouchi N."/>
        </authorList>
    </citation>
    <scope>NUCLEOTIDE SEQUENCE</scope>
    <source>
        <strain evidence="1">NBRC 112285</strain>
    </source>
</reference>
<dbReference type="Proteomes" id="UP001165092">
    <property type="component" value="Unassembled WGS sequence"/>
</dbReference>
<organism evidence="1 2">
    <name type="scientific">Nocardiopsis ansamitocini</name>
    <dbReference type="NCBI Taxonomy" id="1670832"/>
    <lineage>
        <taxon>Bacteria</taxon>
        <taxon>Bacillati</taxon>
        <taxon>Actinomycetota</taxon>
        <taxon>Actinomycetes</taxon>
        <taxon>Streptosporangiales</taxon>
        <taxon>Nocardiopsidaceae</taxon>
        <taxon>Nocardiopsis</taxon>
    </lineage>
</organism>
<name>A0A9W6PAU4_9ACTN</name>
<dbReference type="AlphaFoldDB" id="A0A9W6PAU4"/>
<gene>
    <name evidence="1" type="ORF">Nans01_45350</name>
</gene>
<comment type="caution">
    <text evidence="1">The sequence shown here is derived from an EMBL/GenBank/DDBJ whole genome shotgun (WGS) entry which is preliminary data.</text>
</comment>
<keyword evidence="2" id="KW-1185">Reference proteome</keyword>
<dbReference type="EMBL" id="BSQG01000012">
    <property type="protein sequence ID" value="GLU50184.1"/>
    <property type="molecule type" value="Genomic_DNA"/>
</dbReference>
<protein>
    <submittedName>
        <fullName evidence="1">Uncharacterized protein</fullName>
    </submittedName>
</protein>
<accession>A0A9W6PAU4</accession>
<evidence type="ECO:0000313" key="1">
    <source>
        <dbReference type="EMBL" id="GLU50184.1"/>
    </source>
</evidence>
<evidence type="ECO:0000313" key="2">
    <source>
        <dbReference type="Proteomes" id="UP001165092"/>
    </source>
</evidence>
<sequence length="167" mass="18091">MSVLSTLALGIGLLAPPANSKEVAQGGDDQVVFSDQELLAYGDLTRTENGKVSYSIDIVVYDDGTIIPADAPTTLGRTNTSLSNGVLHLETTYCQNVVVRYNKTAGNTITRRLGYQHGGSQHFRVWQNHPIGSRSNSWNNLRLTGNVIGMMDVLGQGLFMTPPIPCR</sequence>